<dbReference type="InterPro" id="IPR037118">
    <property type="entry name" value="Val-tRNA_synth_C_sf"/>
</dbReference>
<dbReference type="InterPro" id="IPR027417">
    <property type="entry name" value="P-loop_NTPase"/>
</dbReference>
<feature type="domain" description="ABC transporter" evidence="5">
    <location>
        <begin position="4"/>
        <end position="256"/>
    </location>
</feature>
<dbReference type="InterPro" id="IPR003439">
    <property type="entry name" value="ABC_transporter-like_ATP-bd"/>
</dbReference>
<dbReference type="PROSITE" id="PS00211">
    <property type="entry name" value="ABC_TRANSPORTER_1"/>
    <property type="match status" value="1"/>
</dbReference>
<dbReference type="GO" id="GO:0005524">
    <property type="term" value="F:ATP binding"/>
    <property type="evidence" value="ECO:0007669"/>
    <property type="project" value="UniProtKB-KW"/>
</dbReference>
<dbReference type="PANTHER" id="PTHR42855:SF2">
    <property type="entry name" value="DRUG RESISTANCE ABC TRANSPORTER,ATP-BINDING PROTEIN"/>
    <property type="match status" value="1"/>
</dbReference>
<feature type="domain" description="ABC transporter" evidence="5">
    <location>
        <begin position="323"/>
        <end position="542"/>
    </location>
</feature>
<dbReference type="InterPro" id="IPR003593">
    <property type="entry name" value="AAA+_ATPase"/>
</dbReference>
<dbReference type="Pfam" id="PF00005">
    <property type="entry name" value="ABC_tran"/>
    <property type="match status" value="2"/>
</dbReference>
<keyword evidence="3" id="KW-0175">Coiled coil</keyword>
<dbReference type="GO" id="GO:0016887">
    <property type="term" value="F:ATP hydrolysis activity"/>
    <property type="evidence" value="ECO:0007669"/>
    <property type="project" value="InterPro"/>
</dbReference>
<evidence type="ECO:0000256" key="1">
    <source>
        <dbReference type="ARBA" id="ARBA00022741"/>
    </source>
</evidence>
<keyword evidence="1" id="KW-0547">Nucleotide-binding</keyword>
<dbReference type="CDD" id="cd03221">
    <property type="entry name" value="ABCF_EF-3"/>
    <property type="match status" value="2"/>
</dbReference>
<evidence type="ECO:0000313" key="6">
    <source>
        <dbReference type="EMBL" id="QUL98392.1"/>
    </source>
</evidence>
<evidence type="ECO:0000259" key="5">
    <source>
        <dbReference type="PROSITE" id="PS50893"/>
    </source>
</evidence>
<dbReference type="AlphaFoldDB" id="A0AAT9LDT1"/>
<evidence type="ECO:0000256" key="3">
    <source>
        <dbReference type="SAM" id="Coils"/>
    </source>
</evidence>
<reference evidence="6" key="1">
    <citation type="submission" date="2020-10" db="EMBL/GenBank/DDBJ databases">
        <authorList>
            <person name="Kadnikov V."/>
            <person name="Beletsky A.V."/>
            <person name="Mardanov A.V."/>
            <person name="Karnachuk O.V."/>
            <person name="Ravin N.V."/>
        </authorList>
    </citation>
    <scope>NUCLEOTIDE SEQUENCE</scope>
    <source>
        <strain evidence="6">Bu02</strain>
    </source>
</reference>
<dbReference type="InterPro" id="IPR032781">
    <property type="entry name" value="ABC_tran_Xtn"/>
</dbReference>
<dbReference type="EMBL" id="CP062796">
    <property type="protein sequence ID" value="QUL98392.1"/>
    <property type="molecule type" value="Genomic_DNA"/>
</dbReference>
<name>A0AAT9LDT1_9FIRM</name>
<dbReference type="NCBIfam" id="NF000355">
    <property type="entry name" value="ribo_prot_ABC_F"/>
    <property type="match status" value="1"/>
</dbReference>
<feature type="coiled-coil region" evidence="3">
    <location>
        <begin position="93"/>
        <end position="120"/>
    </location>
</feature>
<dbReference type="Gene3D" id="1.10.287.380">
    <property type="entry name" value="Valyl-tRNA synthetase, C-terminal domain"/>
    <property type="match status" value="1"/>
</dbReference>
<accession>A0AAT9LDT1</accession>
<feature type="region of interest" description="Disordered" evidence="4">
    <location>
        <begin position="543"/>
        <end position="574"/>
    </location>
</feature>
<dbReference type="FunFam" id="3.40.50.300:FF:000011">
    <property type="entry name" value="Putative ABC transporter ATP-binding component"/>
    <property type="match status" value="1"/>
</dbReference>
<sequence>MSLIEVYDLERFVGARPLFTGVSFSVAKGERIGIVGRNGEGKTTLLRIIAGELEPDGGSVHIASGTSLGYLSQGLPEFKLSVFSEAMAGKPEVLDAARKMRALEDRLRNAEDQEDLLKEYSKLQNRFEALGGYDLEHQTKEVLSGLGLPQETWELPAANLSGGQKIRLSLARLLISRPDVLLLDEPTNHLDIAGVEWLESYLSRYPGTILVVSHDRKFLDNLVGKIILVESGKVSVYRGNFTAYIRQKEEELKRQEELYRQQQELIERTRLFIQKWRANARRSGQAKSREKMLERLELVEKPRQFKKVKVSLVPSSASGKEVLEVEGLSKSFPLSGSAGSEARRDLFCGFSALILRGERVALVGPNGCGKTTFLKCILGLEPCDGKVKWGAGVKIGYFSQEFDFSSQDATLLEEVKSWGLGENAARDLLGRFLFSGDDVKKRIRDISGGERSRLALLKLVLSDANVLVLDEPTNHLDISSREALEDAMESYPGTIIFASHDRYLVDRVATKVFAFENGGITIFDGNYSSWKASRYPAGISLTSKKNRTVDGSGERKRGGGRKGKSPGGPGQSLLGADRMEETLEKTLDHEIAVLEAEILALEARQKELSDVLARPETYSSAGEPPLREWGQVKARLELLYREWESLVNKRGSSTF</sequence>
<dbReference type="SUPFAM" id="SSF52540">
    <property type="entry name" value="P-loop containing nucleoside triphosphate hydrolases"/>
    <property type="match status" value="2"/>
</dbReference>
<dbReference type="PANTHER" id="PTHR42855">
    <property type="entry name" value="ABC TRANSPORTER ATP-BINDING SUBUNIT"/>
    <property type="match status" value="1"/>
</dbReference>
<organism evidence="6">
    <name type="scientific">Candidatus Fermentithermobacillus carboniphilus</name>
    <dbReference type="NCBI Taxonomy" id="3085328"/>
    <lineage>
        <taxon>Bacteria</taxon>
        <taxon>Bacillati</taxon>
        <taxon>Bacillota</taxon>
        <taxon>Candidatus Fermentithermobacillia</taxon>
        <taxon>Candidatus Fermentithermobacillales</taxon>
        <taxon>Candidatus Fermentithermobacillaceae</taxon>
        <taxon>Candidatus Fermentithermobacillus</taxon>
    </lineage>
</organism>
<evidence type="ECO:0000256" key="2">
    <source>
        <dbReference type="ARBA" id="ARBA00022840"/>
    </source>
</evidence>
<dbReference type="PROSITE" id="PS50893">
    <property type="entry name" value="ABC_TRANSPORTER_2"/>
    <property type="match status" value="2"/>
</dbReference>
<reference evidence="6" key="2">
    <citation type="journal article" date="2023" name="Biology">
        <title>Prokaryotic Life Associated with Coal-Fire Gas Vents Revealed by Metagenomics.</title>
        <authorList>
            <person name="Kadnikov V.V."/>
            <person name="Mardanov A.V."/>
            <person name="Beletsky A.V."/>
            <person name="Karnachuk O.V."/>
            <person name="Ravin N.V."/>
        </authorList>
    </citation>
    <scope>NUCLEOTIDE SEQUENCE</scope>
    <source>
        <strain evidence="6">Bu02</strain>
    </source>
</reference>
<dbReference type="InterPro" id="IPR051309">
    <property type="entry name" value="ABCF_ATPase"/>
</dbReference>
<gene>
    <name evidence="6" type="ORF">IMF26_10305</name>
</gene>
<evidence type="ECO:0000256" key="4">
    <source>
        <dbReference type="SAM" id="MobiDB-lite"/>
    </source>
</evidence>
<dbReference type="InterPro" id="IPR017871">
    <property type="entry name" value="ABC_transporter-like_CS"/>
</dbReference>
<feature type="coiled-coil region" evidence="3">
    <location>
        <begin position="584"/>
        <end position="611"/>
    </location>
</feature>
<dbReference type="KEGG" id="fcz:IMF26_10305"/>
<proteinExistence type="predicted"/>
<protein>
    <submittedName>
        <fullName evidence="6">ABC-F family ATP-binding cassette domain-containing protein</fullName>
    </submittedName>
</protein>
<dbReference type="Gene3D" id="3.40.50.300">
    <property type="entry name" value="P-loop containing nucleotide triphosphate hydrolases"/>
    <property type="match status" value="2"/>
</dbReference>
<dbReference type="SMART" id="SM00382">
    <property type="entry name" value="AAA"/>
    <property type="match status" value="2"/>
</dbReference>
<keyword evidence="2 6" id="KW-0067">ATP-binding</keyword>
<dbReference type="Pfam" id="PF12848">
    <property type="entry name" value="ABC_tran_Xtn"/>
    <property type="match status" value="1"/>
</dbReference>